<protein>
    <submittedName>
        <fullName evidence="13">Cytochrome P450 82C4-like</fullName>
    </submittedName>
</protein>
<gene>
    <name evidence="13" type="primary">LOC104704670</name>
</gene>
<dbReference type="RefSeq" id="XP_010419020.1">
    <property type="nucleotide sequence ID" value="XM_010420718.1"/>
</dbReference>
<reference evidence="12" key="1">
    <citation type="journal article" date="2014" name="Nat. Commun.">
        <title>The emerging biofuel crop Camelina sativa retains a highly undifferentiated hexaploid genome structure.</title>
        <authorList>
            <person name="Kagale S."/>
            <person name="Koh C."/>
            <person name="Nixon J."/>
            <person name="Bollina V."/>
            <person name="Clarke W.E."/>
            <person name="Tuteja R."/>
            <person name="Spillane C."/>
            <person name="Robinson S.J."/>
            <person name="Links M.G."/>
            <person name="Clarke C."/>
            <person name="Higgins E.E."/>
            <person name="Huebert T."/>
            <person name="Sharpe A.G."/>
            <person name="Parkin I.A."/>
        </authorList>
    </citation>
    <scope>NUCLEOTIDE SEQUENCE [LARGE SCALE GENOMIC DNA]</scope>
    <source>
        <strain evidence="12">cv. DH55</strain>
    </source>
</reference>
<evidence type="ECO:0000256" key="11">
    <source>
        <dbReference type="ARBA" id="ARBA00023136"/>
    </source>
</evidence>
<dbReference type="InterPro" id="IPR050651">
    <property type="entry name" value="Plant_Cytochrome_P450_Monoox"/>
</dbReference>
<keyword evidence="12" id="KW-1185">Reference proteome</keyword>
<evidence type="ECO:0000256" key="4">
    <source>
        <dbReference type="ARBA" id="ARBA00022617"/>
    </source>
</evidence>
<dbReference type="InterPro" id="IPR001128">
    <property type="entry name" value="Cyt_P450"/>
</dbReference>
<keyword evidence="5" id="KW-0812">Transmembrane</keyword>
<evidence type="ECO:0000256" key="5">
    <source>
        <dbReference type="ARBA" id="ARBA00022692"/>
    </source>
</evidence>
<evidence type="ECO:0000256" key="9">
    <source>
        <dbReference type="ARBA" id="ARBA00023004"/>
    </source>
</evidence>
<comment type="subcellular location">
    <subcellularLocation>
        <location evidence="2">Membrane</location>
        <topology evidence="2">Single-pass membrane protein</topology>
    </subcellularLocation>
</comment>
<dbReference type="SUPFAM" id="SSF48264">
    <property type="entry name" value="Cytochrome P450"/>
    <property type="match status" value="1"/>
</dbReference>
<dbReference type="PANTHER" id="PTHR47947">
    <property type="entry name" value="CYTOCHROME P450 82C3-RELATED"/>
    <property type="match status" value="1"/>
</dbReference>
<sequence length="242" mass="27774">MVQEKFYTLCQCRMKDMVSKAAGHRDQAKPTWIESTLWKEMCDYWDTEEAIAKSETTSAARMSDRNDLGPHKHVSGTKSYLQIKQEMWFFQGLVDVKRAGKEKKDNAMIDHLLSLQESQPEYYTDQTVKGNIISLIVTGTDTSAVTLEWALSSLLNHPDVLKKARDEINNKFGFDKLIEESAIANLSYLPNNVSETLRMYPQHHCWSLMSHQKTVKWQVMNVELHEVIGECVDHTKRSSAMG</sequence>
<dbReference type="InterPro" id="IPR036396">
    <property type="entry name" value="Cyt_P450_sf"/>
</dbReference>
<keyword evidence="8" id="KW-0560">Oxidoreductase</keyword>
<evidence type="ECO:0000256" key="1">
    <source>
        <dbReference type="ARBA" id="ARBA00001971"/>
    </source>
</evidence>
<dbReference type="InterPro" id="IPR004252">
    <property type="entry name" value="Probable_transposase_24"/>
</dbReference>
<proteinExistence type="inferred from homology"/>
<evidence type="ECO:0000256" key="10">
    <source>
        <dbReference type="ARBA" id="ARBA00023033"/>
    </source>
</evidence>
<dbReference type="Gene3D" id="1.10.630.10">
    <property type="entry name" value="Cytochrome P450"/>
    <property type="match status" value="1"/>
</dbReference>
<dbReference type="Pfam" id="PF03004">
    <property type="entry name" value="Transposase_24"/>
    <property type="match status" value="1"/>
</dbReference>
<dbReference type="PRINTS" id="PR00463">
    <property type="entry name" value="EP450I"/>
</dbReference>
<evidence type="ECO:0000256" key="6">
    <source>
        <dbReference type="ARBA" id="ARBA00022723"/>
    </source>
</evidence>
<accession>A0ABM0T0P1</accession>
<keyword evidence="10" id="KW-0503">Monooxygenase</keyword>
<keyword evidence="6" id="KW-0479">Metal-binding</keyword>
<dbReference type="Pfam" id="PF00067">
    <property type="entry name" value="p450"/>
    <property type="match status" value="1"/>
</dbReference>
<keyword evidence="7" id="KW-1133">Transmembrane helix</keyword>
<evidence type="ECO:0000313" key="13">
    <source>
        <dbReference type="RefSeq" id="XP_010419020.1"/>
    </source>
</evidence>
<organism evidence="12 13">
    <name type="scientific">Camelina sativa</name>
    <name type="common">False flax</name>
    <name type="synonym">Myagrum sativum</name>
    <dbReference type="NCBI Taxonomy" id="90675"/>
    <lineage>
        <taxon>Eukaryota</taxon>
        <taxon>Viridiplantae</taxon>
        <taxon>Streptophyta</taxon>
        <taxon>Embryophyta</taxon>
        <taxon>Tracheophyta</taxon>
        <taxon>Spermatophyta</taxon>
        <taxon>Magnoliopsida</taxon>
        <taxon>eudicotyledons</taxon>
        <taxon>Gunneridae</taxon>
        <taxon>Pentapetalae</taxon>
        <taxon>rosids</taxon>
        <taxon>malvids</taxon>
        <taxon>Brassicales</taxon>
        <taxon>Brassicaceae</taxon>
        <taxon>Camelineae</taxon>
        <taxon>Camelina</taxon>
    </lineage>
</organism>
<dbReference type="InterPro" id="IPR002401">
    <property type="entry name" value="Cyt_P450_E_grp-I"/>
</dbReference>
<keyword evidence="11" id="KW-0472">Membrane</keyword>
<evidence type="ECO:0000256" key="2">
    <source>
        <dbReference type="ARBA" id="ARBA00004167"/>
    </source>
</evidence>
<evidence type="ECO:0000256" key="7">
    <source>
        <dbReference type="ARBA" id="ARBA00022989"/>
    </source>
</evidence>
<keyword evidence="9" id="KW-0408">Iron</keyword>
<keyword evidence="4" id="KW-0349">Heme</keyword>
<dbReference type="GeneID" id="104704670"/>
<name>A0ABM0T0P1_CAMSA</name>
<comment type="cofactor">
    <cofactor evidence="1">
        <name>heme</name>
        <dbReference type="ChEBI" id="CHEBI:30413"/>
    </cofactor>
</comment>
<reference evidence="13" key="2">
    <citation type="submission" date="2025-08" db="UniProtKB">
        <authorList>
            <consortium name="RefSeq"/>
        </authorList>
    </citation>
    <scope>IDENTIFICATION</scope>
    <source>
        <tissue evidence="13">Leaf</tissue>
    </source>
</reference>
<evidence type="ECO:0000313" key="12">
    <source>
        <dbReference type="Proteomes" id="UP000694864"/>
    </source>
</evidence>
<evidence type="ECO:0000256" key="3">
    <source>
        <dbReference type="ARBA" id="ARBA00010617"/>
    </source>
</evidence>
<comment type="similarity">
    <text evidence="3">Belongs to the cytochrome P450 family.</text>
</comment>
<dbReference type="Proteomes" id="UP000694864">
    <property type="component" value="Chromosome 7"/>
</dbReference>
<evidence type="ECO:0000256" key="8">
    <source>
        <dbReference type="ARBA" id="ARBA00023002"/>
    </source>
</evidence>
<dbReference type="PANTHER" id="PTHR47947:SF62">
    <property type="entry name" value="CYTOCHROME P450, FAMILY 81, SUBFAMILY D, POLYPEPTIDE 5"/>
    <property type="match status" value="1"/>
</dbReference>